<evidence type="ECO:0000313" key="2">
    <source>
        <dbReference type="EMBL" id="TVY50549.1"/>
    </source>
</evidence>
<keyword evidence="3" id="KW-1185">Reference proteome</keyword>
<evidence type="ECO:0000313" key="3">
    <source>
        <dbReference type="Proteomes" id="UP000481288"/>
    </source>
</evidence>
<gene>
    <name evidence="2" type="ORF">LCER1_G006947</name>
</gene>
<dbReference type="OrthoDB" id="5580261at2759"/>
<feature type="region of interest" description="Disordered" evidence="1">
    <location>
        <begin position="10"/>
        <end position="30"/>
    </location>
</feature>
<reference evidence="2 3" key="1">
    <citation type="submission" date="2018-05" db="EMBL/GenBank/DDBJ databases">
        <title>Whole genome sequencing for identification of molecular markers to develop diagnostic detection tools for the regulated plant pathogen Lachnellula willkommii.</title>
        <authorList>
            <person name="Giroux E."/>
            <person name="Bilodeau G."/>
        </authorList>
    </citation>
    <scope>NUCLEOTIDE SEQUENCE [LARGE SCALE GENOMIC DNA]</scope>
    <source>
        <strain evidence="2 3">CBS 625.97</strain>
    </source>
</reference>
<comment type="caution">
    <text evidence="2">The sequence shown here is derived from an EMBL/GenBank/DDBJ whole genome shotgun (WGS) entry which is preliminary data.</text>
</comment>
<sequence length="227" mass="23996">MKRPSLQPFLRHLTPPKRTSSSSSTSSSQRLTKLLDRLPTPLHPYTRRLRSAPLSHIISFLILHEITAVVPVVGLAAGFHWAGWVPAGGFLGEKEGTWVREGVVKFGRYFGRKGWFGFDGTEGVERLQCGVDGAGPRATREAEGESGGQGMRILVEVATAYAITKVLLPVRIVFSVWATPWFARAVLGRFGGLFGRGKGGLGVAKGSGAAGTGATGGGVIGKGNGKS</sequence>
<protein>
    <recommendedName>
        <fullName evidence="4">DUF1279 domain-containing protein</fullName>
    </recommendedName>
</protein>
<dbReference type="PANTHER" id="PTHR28002:SF1">
    <property type="entry name" value="MIOREX COMPLEX COMPONENT 11"/>
    <property type="match status" value="1"/>
</dbReference>
<name>A0A7D8ULQ1_9HELO</name>
<accession>A0A7D8ULQ1</accession>
<feature type="compositionally biased region" description="Low complexity" evidence="1">
    <location>
        <begin position="19"/>
        <end position="28"/>
    </location>
</feature>
<dbReference type="EMBL" id="QGMG01001093">
    <property type="protein sequence ID" value="TVY50549.1"/>
    <property type="molecule type" value="Genomic_DNA"/>
</dbReference>
<dbReference type="Pfam" id="PF10306">
    <property type="entry name" value="FLILHELTA"/>
    <property type="match status" value="1"/>
</dbReference>
<proteinExistence type="predicted"/>
<dbReference type="AlphaFoldDB" id="A0A7D8ULQ1"/>
<feature type="region of interest" description="Disordered" evidence="1">
    <location>
        <begin position="207"/>
        <end position="227"/>
    </location>
</feature>
<dbReference type="Proteomes" id="UP000481288">
    <property type="component" value="Unassembled WGS sequence"/>
</dbReference>
<dbReference type="PANTHER" id="PTHR28002">
    <property type="entry name" value="MIOREX COMPLEX COMPONENT 11"/>
    <property type="match status" value="1"/>
</dbReference>
<dbReference type="InterPro" id="IPR018811">
    <property type="entry name" value="MRX11"/>
</dbReference>
<evidence type="ECO:0000256" key="1">
    <source>
        <dbReference type="SAM" id="MobiDB-lite"/>
    </source>
</evidence>
<evidence type="ECO:0008006" key="4">
    <source>
        <dbReference type="Google" id="ProtNLM"/>
    </source>
</evidence>
<dbReference type="GO" id="GO:0005739">
    <property type="term" value="C:mitochondrion"/>
    <property type="evidence" value="ECO:0007669"/>
    <property type="project" value="TreeGrafter"/>
</dbReference>
<organism evidence="2 3">
    <name type="scientific">Lachnellula cervina</name>
    <dbReference type="NCBI Taxonomy" id="1316786"/>
    <lineage>
        <taxon>Eukaryota</taxon>
        <taxon>Fungi</taxon>
        <taxon>Dikarya</taxon>
        <taxon>Ascomycota</taxon>
        <taxon>Pezizomycotina</taxon>
        <taxon>Leotiomycetes</taxon>
        <taxon>Helotiales</taxon>
        <taxon>Lachnaceae</taxon>
        <taxon>Lachnellula</taxon>
    </lineage>
</organism>